<sequence length="283" mass="30896">MGKAGAPLVAMLTLSARHNDIERARILLDSLERFLRDPITLFIVAPDAAMEAVRAAHAAPAGGKVRLEFLPDSAVLAESVAADHTVRGTVRQMTVKMGFARLCPAPFYLTLDADVALIREWGIADAILGERAGVQRKAVREGDAWCSAAADLLGTPFDYAETMDVTPALISAEAMRGVLDALEARHGDWQRALADRHGGGLKWTEYTLYWHHLWHAGLLERFHAMPDGYRIFVMRSLWRAPQIEGWSLEQALKGRGGFVVLQSSTGLSPEAARAMLEMEGLGG</sequence>
<keyword evidence="2" id="KW-1185">Reference proteome</keyword>
<gene>
    <name evidence="1" type="ORF">NRP21_21720</name>
</gene>
<protein>
    <submittedName>
        <fullName evidence="1">DUF6492 family protein</fullName>
    </submittedName>
</protein>
<dbReference type="EMBL" id="JANJOU010000023">
    <property type="protein sequence ID" value="MCR0984682.1"/>
    <property type="molecule type" value="Genomic_DNA"/>
</dbReference>
<proteinExistence type="predicted"/>
<dbReference type="RefSeq" id="WP_257718337.1">
    <property type="nucleotide sequence ID" value="NZ_JANJOU010000023.1"/>
</dbReference>
<evidence type="ECO:0000313" key="2">
    <source>
        <dbReference type="Proteomes" id="UP001524642"/>
    </source>
</evidence>
<dbReference type="InterPro" id="IPR045499">
    <property type="entry name" value="DUF6492"/>
</dbReference>
<evidence type="ECO:0000313" key="1">
    <source>
        <dbReference type="EMBL" id="MCR0984682.1"/>
    </source>
</evidence>
<name>A0ABT1X9A3_9PROT</name>
<organism evidence="1 2">
    <name type="scientific">Roseomonas populi</name>
    <dbReference type="NCBI Taxonomy" id="3121582"/>
    <lineage>
        <taxon>Bacteria</taxon>
        <taxon>Pseudomonadati</taxon>
        <taxon>Pseudomonadota</taxon>
        <taxon>Alphaproteobacteria</taxon>
        <taxon>Acetobacterales</taxon>
        <taxon>Roseomonadaceae</taxon>
        <taxon>Roseomonas</taxon>
    </lineage>
</organism>
<reference evidence="1 2" key="1">
    <citation type="submission" date="2022-06" db="EMBL/GenBank/DDBJ databases">
        <title>Roseomonas CN29.</title>
        <authorList>
            <person name="Cheng Y."/>
            <person name="He X."/>
        </authorList>
    </citation>
    <scope>NUCLEOTIDE SEQUENCE [LARGE SCALE GENOMIC DNA]</scope>
    <source>
        <strain evidence="1 2">CN29</strain>
    </source>
</reference>
<dbReference type="Pfam" id="PF20102">
    <property type="entry name" value="DUF6492"/>
    <property type="match status" value="1"/>
</dbReference>
<accession>A0ABT1X9A3</accession>
<dbReference type="Proteomes" id="UP001524642">
    <property type="component" value="Unassembled WGS sequence"/>
</dbReference>
<comment type="caution">
    <text evidence="1">The sequence shown here is derived from an EMBL/GenBank/DDBJ whole genome shotgun (WGS) entry which is preliminary data.</text>
</comment>